<evidence type="ECO:0000313" key="1">
    <source>
        <dbReference type="EMBL" id="MFD1042687.1"/>
    </source>
</evidence>
<reference evidence="2" key="1">
    <citation type="journal article" date="2019" name="Int. J. Syst. Evol. Microbiol.">
        <title>The Global Catalogue of Microorganisms (GCM) 10K type strain sequencing project: providing services to taxonomists for standard genome sequencing and annotation.</title>
        <authorList>
            <consortium name="The Broad Institute Genomics Platform"/>
            <consortium name="The Broad Institute Genome Sequencing Center for Infectious Disease"/>
            <person name="Wu L."/>
            <person name="Ma J."/>
        </authorList>
    </citation>
    <scope>NUCLEOTIDE SEQUENCE [LARGE SCALE GENOMIC DNA]</scope>
    <source>
        <strain evidence="2">CCUG 55854</strain>
    </source>
</reference>
<dbReference type="EMBL" id="JBHTKN010000006">
    <property type="protein sequence ID" value="MFD1042687.1"/>
    <property type="molecule type" value="Genomic_DNA"/>
</dbReference>
<dbReference type="Pfam" id="PF03692">
    <property type="entry name" value="CxxCxxCC"/>
    <property type="match status" value="1"/>
</dbReference>
<keyword evidence="2" id="KW-1185">Reference proteome</keyword>
<proteinExistence type="predicted"/>
<gene>
    <name evidence="1" type="ORF">ACFQ2N_10045</name>
</gene>
<sequence length="119" mass="13214">MTTGAQPRSMHRASMPVTACARCAAVCCRLTAILQPQDDVPVHLTAMMPNGDRAMAHDRDGWCVALDHARMNCGIYAQRPQVCRRFVMDGPYCRAVRVDYRRDRARGIPLQLDRDGAAG</sequence>
<comment type="caution">
    <text evidence="1">The sequence shown here is derived from an EMBL/GenBank/DDBJ whole genome shotgun (WGS) entry which is preliminary data.</text>
</comment>
<accession>A0ABW3LXJ7</accession>
<dbReference type="Proteomes" id="UP001597033">
    <property type="component" value="Unassembled WGS sequence"/>
</dbReference>
<organism evidence="1 2">
    <name type="scientific">Pseudoxanthomonas kaohsiungensis</name>
    <dbReference type="NCBI Taxonomy" id="283923"/>
    <lineage>
        <taxon>Bacteria</taxon>
        <taxon>Pseudomonadati</taxon>
        <taxon>Pseudomonadota</taxon>
        <taxon>Gammaproteobacteria</taxon>
        <taxon>Lysobacterales</taxon>
        <taxon>Lysobacteraceae</taxon>
        <taxon>Pseudoxanthomonas</taxon>
    </lineage>
</organism>
<protein>
    <submittedName>
        <fullName evidence="1">YkgJ family cysteine cluster protein</fullName>
    </submittedName>
</protein>
<name>A0ABW3LXJ7_9GAMM</name>
<dbReference type="RefSeq" id="WP_202935680.1">
    <property type="nucleotide sequence ID" value="NZ_JBHTKN010000006.1"/>
</dbReference>
<dbReference type="InterPro" id="IPR005358">
    <property type="entry name" value="Puta_zinc/iron-chelating_dom"/>
</dbReference>
<evidence type="ECO:0000313" key="2">
    <source>
        <dbReference type="Proteomes" id="UP001597033"/>
    </source>
</evidence>